<reference evidence="1" key="1">
    <citation type="submission" date="2025-08" db="UniProtKB">
        <authorList>
            <consortium name="Ensembl"/>
        </authorList>
    </citation>
    <scope>IDENTIFICATION</scope>
</reference>
<organism evidence="1 2">
    <name type="scientific">Sinocyclocheilus rhinocerous</name>
    <dbReference type="NCBI Taxonomy" id="307959"/>
    <lineage>
        <taxon>Eukaryota</taxon>
        <taxon>Metazoa</taxon>
        <taxon>Chordata</taxon>
        <taxon>Craniata</taxon>
        <taxon>Vertebrata</taxon>
        <taxon>Euteleostomi</taxon>
        <taxon>Actinopterygii</taxon>
        <taxon>Neopterygii</taxon>
        <taxon>Teleostei</taxon>
        <taxon>Ostariophysi</taxon>
        <taxon>Cypriniformes</taxon>
        <taxon>Cyprinidae</taxon>
        <taxon>Cyprininae</taxon>
        <taxon>Sinocyclocheilus</taxon>
    </lineage>
</organism>
<sequence>MFCMFSSYQTFSVNRDPQQYAVAINVLRTQCEKDFLPTRNNFLTKERPNVKMIRPLYAGEELIVAGVKKSDGFSIHAERILLTSTENLPIPPMRNLLNKGKDSCTIFYTYKSPCVKSCLNESSPYNILSGLENWRQHSSVKAFVFKDIFWADKTKENLQENFKKIVAHVPLYRCVSANKCYACEGEGNSPIDGHCLTPTIFTVG</sequence>
<reference evidence="1" key="2">
    <citation type="submission" date="2025-09" db="UniProtKB">
        <authorList>
            <consortium name="Ensembl"/>
        </authorList>
    </citation>
    <scope>IDENTIFICATION</scope>
</reference>
<evidence type="ECO:0000313" key="1">
    <source>
        <dbReference type="Ensembl" id="ENSSRHP00000068530.1"/>
    </source>
</evidence>
<dbReference type="Proteomes" id="UP000472270">
    <property type="component" value="Unassembled WGS sequence"/>
</dbReference>
<name>A0A673KRU3_9TELE</name>
<accession>A0A673KRU3</accession>
<dbReference type="Ensembl" id="ENSSRHT00000070398.1">
    <property type="protein sequence ID" value="ENSSRHP00000068530.1"/>
    <property type="gene ID" value="ENSSRHG00000034074.1"/>
</dbReference>
<proteinExistence type="predicted"/>
<keyword evidence="2" id="KW-1185">Reference proteome</keyword>
<dbReference type="Pfam" id="PF18744">
    <property type="entry name" value="SNAD1"/>
    <property type="match status" value="1"/>
</dbReference>
<dbReference type="AlphaFoldDB" id="A0A673KRU3"/>
<protein>
    <submittedName>
        <fullName evidence="1">Uncharacterized protein</fullName>
    </submittedName>
</protein>
<evidence type="ECO:0000313" key="2">
    <source>
        <dbReference type="Proteomes" id="UP000472270"/>
    </source>
</evidence>
<dbReference type="InterPro" id="IPR040958">
    <property type="entry name" value="SNAD1"/>
</dbReference>